<evidence type="ECO:0000313" key="5">
    <source>
        <dbReference type="EMBL" id="KAH8100850.1"/>
    </source>
</evidence>
<dbReference type="InterPro" id="IPR034164">
    <property type="entry name" value="Pepsin-like_dom"/>
</dbReference>
<keyword evidence="2" id="KW-0812">Transmembrane</keyword>
<gene>
    <name evidence="5" type="ORF">BXZ70DRAFT_1007790</name>
</gene>
<accession>A0A8K0UR82</accession>
<dbReference type="InterPro" id="IPR033121">
    <property type="entry name" value="PEPTIDASE_A1"/>
</dbReference>
<comment type="similarity">
    <text evidence="1">Belongs to the peptidase A1 family.</text>
</comment>
<dbReference type="OrthoDB" id="771136at2759"/>
<proteinExistence type="inferred from homology"/>
<dbReference type="GO" id="GO:0006508">
    <property type="term" value="P:proteolysis"/>
    <property type="evidence" value="ECO:0007669"/>
    <property type="project" value="UniProtKB-KW"/>
</dbReference>
<keyword evidence="2" id="KW-1133">Transmembrane helix</keyword>
<keyword evidence="6" id="KW-1185">Reference proteome</keyword>
<keyword evidence="2" id="KW-0472">Membrane</keyword>
<dbReference type="PANTHER" id="PTHR47966">
    <property type="entry name" value="BETA-SITE APP-CLEAVING ENZYME, ISOFORM A-RELATED"/>
    <property type="match status" value="1"/>
</dbReference>
<dbReference type="Pfam" id="PF00026">
    <property type="entry name" value="Asp"/>
    <property type="match status" value="1"/>
</dbReference>
<evidence type="ECO:0000256" key="1">
    <source>
        <dbReference type="ARBA" id="ARBA00007447"/>
    </source>
</evidence>
<dbReference type="CDD" id="cd05471">
    <property type="entry name" value="pepsin_like"/>
    <property type="match status" value="1"/>
</dbReference>
<dbReference type="InterPro" id="IPR021109">
    <property type="entry name" value="Peptidase_aspartic_dom_sf"/>
</dbReference>
<feature type="transmembrane region" description="Helical" evidence="2">
    <location>
        <begin position="564"/>
        <end position="582"/>
    </location>
</feature>
<reference evidence="5" key="1">
    <citation type="journal article" date="2021" name="New Phytol.">
        <title>Evolutionary innovations through gain and loss of genes in the ectomycorrhizal Boletales.</title>
        <authorList>
            <person name="Wu G."/>
            <person name="Miyauchi S."/>
            <person name="Morin E."/>
            <person name="Kuo A."/>
            <person name="Drula E."/>
            <person name="Varga T."/>
            <person name="Kohler A."/>
            <person name="Feng B."/>
            <person name="Cao Y."/>
            <person name="Lipzen A."/>
            <person name="Daum C."/>
            <person name="Hundley H."/>
            <person name="Pangilinan J."/>
            <person name="Johnson J."/>
            <person name="Barry K."/>
            <person name="LaButti K."/>
            <person name="Ng V."/>
            <person name="Ahrendt S."/>
            <person name="Min B."/>
            <person name="Choi I.G."/>
            <person name="Park H."/>
            <person name="Plett J.M."/>
            <person name="Magnuson J."/>
            <person name="Spatafora J.W."/>
            <person name="Nagy L.G."/>
            <person name="Henrissat B."/>
            <person name="Grigoriev I.V."/>
            <person name="Yang Z.L."/>
            <person name="Xu J."/>
            <person name="Martin F.M."/>
        </authorList>
    </citation>
    <scope>NUCLEOTIDE SEQUENCE</scope>
    <source>
        <strain evidence="5">KKN 215</strain>
    </source>
</reference>
<dbReference type="AlphaFoldDB" id="A0A8K0UR82"/>
<evidence type="ECO:0000259" key="4">
    <source>
        <dbReference type="PROSITE" id="PS51767"/>
    </source>
</evidence>
<comment type="caution">
    <text evidence="5">The sequence shown here is derived from an EMBL/GenBank/DDBJ whole genome shotgun (WGS) entry which is preliminary data.</text>
</comment>
<protein>
    <submittedName>
        <fullName evidence="5">Acid protease</fullName>
    </submittedName>
</protein>
<dbReference type="PROSITE" id="PS51767">
    <property type="entry name" value="PEPTIDASE_A1"/>
    <property type="match status" value="1"/>
</dbReference>
<name>A0A8K0UR82_9AGAR</name>
<sequence>MALRLLLVVAVVILSLGQMSCAAEIILRGSDTPPRSGLRPKVAPGLGRRQFLEALNSTNATMQNSTLTDSNSVVVPVSLAADGQSYYIVIKAGNTFFRAALDTASADLWLVASSCKSPACVPAPKYQLGYESGTFKSVNANQTVFQTSFADGTAASGFVGYETVQISNLTIPDQAFGVVTSTNVSSTDQISGVMGLGFPRLSNIFNTVVNATPILATMSQRGQLDYPLFGLSLTRNSSGSLTFGAIDGSVVKNPSLIEWNEVVPFAPFNSENNVSSYLEWAIPMNGLLVNGTELSPVPTYPTATSNQTLALFDVGTSGIFGPYQDVTRIFGQIDGSRLVSDGQWAVPCDANETMAFRFGRTTFVLEPTDYLIGPAAGNPNLCLSWPRAAPPSSDGVDWQLGSPFMRTVYSIFSLGIDTKEPPMIGLYPLRNATAPVQPFGEVQMFFSIASETVATTLPNFPLSTPSFTTPPYIFNSSVPAPVGEIVSSGLATSTYSAALGVHRPNATAIPTITPSPTLATFLITDPAGHIVTSISTALQASITLGQPPGWSGASMAMLFPGRTALFQCILPLLLSFLATFHFS</sequence>
<dbReference type="EMBL" id="JAEVFJ010000014">
    <property type="protein sequence ID" value="KAH8100850.1"/>
    <property type="molecule type" value="Genomic_DNA"/>
</dbReference>
<dbReference type="GO" id="GO:0004190">
    <property type="term" value="F:aspartic-type endopeptidase activity"/>
    <property type="evidence" value="ECO:0007669"/>
    <property type="project" value="InterPro"/>
</dbReference>
<organism evidence="5 6">
    <name type="scientific">Cristinia sonorae</name>
    <dbReference type="NCBI Taxonomy" id="1940300"/>
    <lineage>
        <taxon>Eukaryota</taxon>
        <taxon>Fungi</taxon>
        <taxon>Dikarya</taxon>
        <taxon>Basidiomycota</taxon>
        <taxon>Agaricomycotina</taxon>
        <taxon>Agaricomycetes</taxon>
        <taxon>Agaricomycetidae</taxon>
        <taxon>Agaricales</taxon>
        <taxon>Pleurotineae</taxon>
        <taxon>Stephanosporaceae</taxon>
        <taxon>Cristinia</taxon>
    </lineage>
</organism>
<evidence type="ECO:0000313" key="6">
    <source>
        <dbReference type="Proteomes" id="UP000813824"/>
    </source>
</evidence>
<keyword evidence="3" id="KW-0732">Signal</keyword>
<evidence type="ECO:0000256" key="3">
    <source>
        <dbReference type="SAM" id="SignalP"/>
    </source>
</evidence>
<dbReference type="SUPFAM" id="SSF50630">
    <property type="entry name" value="Acid proteases"/>
    <property type="match status" value="1"/>
</dbReference>
<feature type="domain" description="Peptidase A1" evidence="4">
    <location>
        <begin position="86"/>
        <end position="427"/>
    </location>
</feature>
<evidence type="ECO:0000256" key="2">
    <source>
        <dbReference type="SAM" id="Phobius"/>
    </source>
</evidence>
<dbReference type="PRINTS" id="PR00792">
    <property type="entry name" value="PEPSIN"/>
</dbReference>
<feature type="signal peptide" evidence="3">
    <location>
        <begin position="1"/>
        <end position="22"/>
    </location>
</feature>
<dbReference type="PANTHER" id="PTHR47966:SF74">
    <property type="entry name" value="AGR407CP"/>
    <property type="match status" value="1"/>
</dbReference>
<dbReference type="InterPro" id="IPR001461">
    <property type="entry name" value="Aspartic_peptidase_A1"/>
</dbReference>
<keyword evidence="5" id="KW-0378">Hydrolase</keyword>
<keyword evidence="5" id="KW-0645">Protease</keyword>
<dbReference type="Gene3D" id="2.40.70.10">
    <property type="entry name" value="Acid Proteases"/>
    <property type="match status" value="2"/>
</dbReference>
<feature type="chain" id="PRO_5035477436" evidence="3">
    <location>
        <begin position="23"/>
        <end position="583"/>
    </location>
</feature>
<dbReference type="Proteomes" id="UP000813824">
    <property type="component" value="Unassembled WGS sequence"/>
</dbReference>